<reference evidence="1" key="2">
    <citation type="submission" date="2020-09" db="EMBL/GenBank/DDBJ databases">
        <authorList>
            <person name="Sun Q."/>
            <person name="Ohkuma M."/>
        </authorList>
    </citation>
    <scope>NUCLEOTIDE SEQUENCE</scope>
    <source>
        <strain evidence="1">JCM 4714</strain>
    </source>
</reference>
<evidence type="ECO:0008006" key="3">
    <source>
        <dbReference type="Google" id="ProtNLM"/>
    </source>
</evidence>
<evidence type="ECO:0000313" key="2">
    <source>
        <dbReference type="Proteomes" id="UP000655443"/>
    </source>
</evidence>
<dbReference type="Gene3D" id="3.90.1150.10">
    <property type="entry name" value="Aspartate Aminotransferase, domain 1"/>
    <property type="match status" value="1"/>
</dbReference>
<evidence type="ECO:0000313" key="1">
    <source>
        <dbReference type="EMBL" id="GHE12868.1"/>
    </source>
</evidence>
<organism evidence="1 2">
    <name type="scientific">Streptomyces alanosinicus</name>
    <dbReference type="NCBI Taxonomy" id="68171"/>
    <lineage>
        <taxon>Bacteria</taxon>
        <taxon>Bacillati</taxon>
        <taxon>Actinomycetota</taxon>
        <taxon>Actinomycetes</taxon>
        <taxon>Kitasatosporales</taxon>
        <taxon>Streptomycetaceae</taxon>
        <taxon>Streptomyces</taxon>
    </lineage>
</organism>
<proteinExistence type="predicted"/>
<keyword evidence="2" id="KW-1185">Reference proteome</keyword>
<accession>A0A919D6U3</accession>
<dbReference type="EMBL" id="BMVG01000036">
    <property type="protein sequence ID" value="GHE12868.1"/>
    <property type="molecule type" value="Genomic_DNA"/>
</dbReference>
<protein>
    <recommendedName>
        <fullName evidence="3">DegT/DnrJ/EryC1/StrS aminotransferase</fullName>
    </recommendedName>
</protein>
<dbReference type="RefSeq" id="WP_308433454.1">
    <property type="nucleotide sequence ID" value="NZ_BMVG01000036.1"/>
</dbReference>
<gene>
    <name evidence="1" type="ORF">GCM10010339_77970</name>
</gene>
<name>A0A919D6U3_9ACTN</name>
<reference evidence="1" key="1">
    <citation type="journal article" date="2014" name="Int. J. Syst. Evol. Microbiol.">
        <title>Complete genome sequence of Corynebacterium casei LMG S-19264T (=DSM 44701T), isolated from a smear-ripened cheese.</title>
        <authorList>
            <consortium name="US DOE Joint Genome Institute (JGI-PGF)"/>
            <person name="Walter F."/>
            <person name="Albersmeier A."/>
            <person name="Kalinowski J."/>
            <person name="Ruckert C."/>
        </authorList>
    </citation>
    <scope>NUCLEOTIDE SEQUENCE</scope>
    <source>
        <strain evidence="1">JCM 4714</strain>
    </source>
</reference>
<dbReference type="InterPro" id="IPR015422">
    <property type="entry name" value="PyrdxlP-dep_Trfase_small"/>
</dbReference>
<dbReference type="AlphaFoldDB" id="A0A919D6U3"/>
<comment type="caution">
    <text evidence="1">The sequence shown here is derived from an EMBL/GenBank/DDBJ whole genome shotgun (WGS) entry which is preliminary data.</text>
</comment>
<sequence length="64" mass="6584">MRAGDVAGPGGEVHGGGHGLGECPVAERLWFTEHVNIPCHPGLSDAQVDYLCEALDESLSALAA</sequence>
<dbReference type="Proteomes" id="UP000655443">
    <property type="component" value="Unassembled WGS sequence"/>
</dbReference>